<dbReference type="Proteomes" id="UP000094893">
    <property type="component" value="Unassembled WGS sequence"/>
</dbReference>
<dbReference type="RefSeq" id="WP_024894233.1">
    <property type="nucleotide sequence ID" value="NZ_LWRZ01000131.1"/>
</dbReference>
<protein>
    <recommendedName>
        <fullName evidence="3">Lipocalin-like domain-containing protein</fullName>
    </recommendedName>
</protein>
<evidence type="ECO:0000313" key="2">
    <source>
        <dbReference type="Proteomes" id="UP000094893"/>
    </source>
</evidence>
<dbReference type="EMBL" id="LWSA01000086">
    <property type="protein sequence ID" value="OCX73958.1"/>
    <property type="molecule type" value="Genomic_DNA"/>
</dbReference>
<dbReference type="AlphaFoldDB" id="A0A1C2IHC5"/>
<evidence type="ECO:0008006" key="3">
    <source>
        <dbReference type="Google" id="ProtNLM"/>
    </source>
</evidence>
<evidence type="ECO:0000313" key="1">
    <source>
        <dbReference type="EMBL" id="OCX73958.1"/>
    </source>
</evidence>
<proteinExistence type="predicted"/>
<accession>A0A1C2IHC5</accession>
<gene>
    <name evidence="1" type="ORF">A6P07_06920</name>
</gene>
<organism evidence="1 2">
    <name type="scientific">Acidithiobacillus thiooxidans</name>
    <name type="common">Thiobacillus thiooxidans</name>
    <dbReference type="NCBI Taxonomy" id="930"/>
    <lineage>
        <taxon>Bacteria</taxon>
        <taxon>Pseudomonadati</taxon>
        <taxon>Pseudomonadota</taxon>
        <taxon>Acidithiobacillia</taxon>
        <taxon>Acidithiobacillales</taxon>
        <taxon>Acidithiobacillaceae</taxon>
        <taxon>Acidithiobacillus</taxon>
    </lineage>
</organism>
<sequence length="117" mass="12816">MLLLAAATILLAGCGMDNSNPLLGKWKAKHIEMGSTKINAPIKNEEVEFKSDKEITRVDGAERIFDVKKYTVTATKDGTKIAIYHKIGDGSLTAYVYDHGNKMKLQVGAAEEIFSRA</sequence>
<name>A0A1C2IHC5_ACITH</name>
<comment type="caution">
    <text evidence="1">The sequence shown here is derived from an EMBL/GenBank/DDBJ whole genome shotgun (WGS) entry which is preliminary data.</text>
</comment>
<reference evidence="1 2" key="1">
    <citation type="journal article" date="2016" name="Int. J. Mol. Sci.">
        <title>Comparative genomics of the extreme acidophile Acidithiobacillus thiooxidans reveals intraspecific divergence and niche adaptation.</title>
        <authorList>
            <person name="Zhang X."/>
            <person name="Feng X."/>
            <person name="Tao J."/>
            <person name="Ma L."/>
            <person name="Xiao Y."/>
            <person name="Liang Y."/>
            <person name="Liu X."/>
            <person name="Yin H."/>
        </authorList>
    </citation>
    <scope>NUCLEOTIDE SEQUENCE [LARGE SCALE GENOMIC DNA]</scope>
    <source>
        <strain evidence="1 2">A02</strain>
    </source>
</reference>